<feature type="non-terminal residue" evidence="1">
    <location>
        <position position="466"/>
    </location>
</feature>
<accession>A0ACC4DTQ8</accession>
<proteinExistence type="predicted"/>
<evidence type="ECO:0000313" key="2">
    <source>
        <dbReference type="Proteomes" id="UP001638806"/>
    </source>
</evidence>
<organism evidence="1 2">
    <name type="scientific">Purpureocillium lilacinum</name>
    <name type="common">Paecilomyces lilacinus</name>
    <dbReference type="NCBI Taxonomy" id="33203"/>
    <lineage>
        <taxon>Eukaryota</taxon>
        <taxon>Fungi</taxon>
        <taxon>Dikarya</taxon>
        <taxon>Ascomycota</taxon>
        <taxon>Pezizomycotina</taxon>
        <taxon>Sordariomycetes</taxon>
        <taxon>Hypocreomycetidae</taxon>
        <taxon>Hypocreales</taxon>
        <taxon>Ophiocordycipitaceae</taxon>
        <taxon>Purpureocillium</taxon>
    </lineage>
</organism>
<comment type="caution">
    <text evidence="1">The sequence shown here is derived from an EMBL/GenBank/DDBJ whole genome shotgun (WGS) entry which is preliminary data.</text>
</comment>
<name>A0ACC4DTQ8_PURLI</name>
<protein>
    <submittedName>
        <fullName evidence="1">Uncharacterized protein</fullName>
    </submittedName>
</protein>
<dbReference type="Proteomes" id="UP001638806">
    <property type="component" value="Unassembled WGS sequence"/>
</dbReference>
<gene>
    <name evidence="1" type="ORF">ACCO45_006973</name>
</gene>
<dbReference type="EMBL" id="JBGNUJ010000006">
    <property type="protein sequence ID" value="KAL3958811.1"/>
    <property type="molecule type" value="Genomic_DNA"/>
</dbReference>
<reference evidence="1" key="1">
    <citation type="submission" date="2024-12" db="EMBL/GenBank/DDBJ databases">
        <title>Comparative genomics and development of molecular markers within Purpureocillium lilacinum and among Purpureocillium species.</title>
        <authorList>
            <person name="Yeh Z.-Y."/>
            <person name="Ni N.-T."/>
            <person name="Lo P.-H."/>
            <person name="Mushyakhwo K."/>
            <person name="Lin C.-F."/>
            <person name="Nai Y.-S."/>
        </authorList>
    </citation>
    <scope>NUCLEOTIDE SEQUENCE</scope>
    <source>
        <strain evidence="1">NCHU-NPUST-175</strain>
    </source>
</reference>
<evidence type="ECO:0000313" key="1">
    <source>
        <dbReference type="EMBL" id="KAL3958811.1"/>
    </source>
</evidence>
<keyword evidence="2" id="KW-1185">Reference proteome</keyword>
<sequence>MPTAMGYPSIARVPLPPGCLCSSPYAPFGCRATLLPNEQANTHIGHRSTIHTHIHEPFTIVVTRLRHTPFCFAKERQKQQQKIMKSAAPIAAVLASAASTGWALVLPAADANRGCSNVSHDVLGNSFCREVEQITYTGLAHKGSYQAVTSMGDSADQCGRQSKEYNSSLGVFEEELSIHIRGPFKLNQMAVYNFGCVNETWHRVSYYNASTQEADNLVFLGNYGGQGSGEFDFVWGNSLSYINADATAGSETPEILADVEIPSNKEFTVFSGQKCNGACGFSRVEDVAYHGFGGGNKAFLFDFQMPLDNTTGFNADMPALWALNANIPRTAQYNKCSCWPTCGEFDIYEVLASGDSRCKSTFHAARRGGTSDYFARPSGHAIKIAVVFSAKAEAVSVRVLDYDTVFGHHFTDATVDGWLEAPWTARPSARSALPNERPPSSSRLLCLPRSLVAVNCAQIVNTACRP</sequence>